<dbReference type="Proteomes" id="UP001155587">
    <property type="component" value="Unassembled WGS sequence"/>
</dbReference>
<dbReference type="AlphaFoldDB" id="A0A9X3CS39"/>
<sequence length="237" mass="27246">MNRLSLNKQAFVVIFFFGTLMGCQPQMMDEPLPERFGLDNVNILVQQKILLPEKLEASPQNAHYKAGAVDLNLDGRDEIMVLMQGSYFCGSGGCTAYLFNDKGEQLNRMTVVREPILMSERRSKGWKDFYVWSDDSLRTMSYDGVSYPKNPSLEPKYERHLEQKAARQLAEIQEVYVQDGYDLTLVDEVPLFYPVHSYPFQFKHHGDPKSEYKLTVNMLTGHLDFEISDISDKKPSP</sequence>
<comment type="caution">
    <text evidence="1">The sequence shown here is derived from an EMBL/GenBank/DDBJ whole genome shotgun (WGS) entry which is preliminary data.</text>
</comment>
<accession>A0A9X3CS39</accession>
<evidence type="ECO:0000313" key="2">
    <source>
        <dbReference type="Proteomes" id="UP001155587"/>
    </source>
</evidence>
<dbReference type="PROSITE" id="PS51257">
    <property type="entry name" value="PROKAR_LIPOPROTEIN"/>
    <property type="match status" value="1"/>
</dbReference>
<evidence type="ECO:0008006" key="3">
    <source>
        <dbReference type="Google" id="ProtNLM"/>
    </source>
</evidence>
<evidence type="ECO:0000313" key="1">
    <source>
        <dbReference type="EMBL" id="MCW8348597.1"/>
    </source>
</evidence>
<name>A0A9X3CS39_9VIBR</name>
<gene>
    <name evidence="1" type="ORF">MD535_21655</name>
</gene>
<proteinExistence type="predicted"/>
<keyword evidence="2" id="KW-1185">Reference proteome</keyword>
<dbReference type="RefSeq" id="WP_265677125.1">
    <property type="nucleotide sequence ID" value="NZ_JAKRRY010000042.1"/>
</dbReference>
<organism evidence="1 2">
    <name type="scientific">Vibrio qingdaonensis</name>
    <dbReference type="NCBI Taxonomy" id="2829491"/>
    <lineage>
        <taxon>Bacteria</taxon>
        <taxon>Pseudomonadati</taxon>
        <taxon>Pseudomonadota</taxon>
        <taxon>Gammaproteobacteria</taxon>
        <taxon>Vibrionales</taxon>
        <taxon>Vibrionaceae</taxon>
        <taxon>Vibrio</taxon>
    </lineage>
</organism>
<reference evidence="1" key="1">
    <citation type="submission" date="2022-02" db="EMBL/GenBank/DDBJ databases">
        <title>Vibrio sp. nov, a new bacterium isolated from seawater.</title>
        <authorList>
            <person name="Yuan Y."/>
        </authorList>
    </citation>
    <scope>NUCLEOTIDE SEQUENCE</scope>
    <source>
        <strain evidence="1">ZSDZ65</strain>
    </source>
</reference>
<protein>
    <recommendedName>
        <fullName evidence="3">Lipoprotein</fullName>
    </recommendedName>
</protein>
<dbReference type="EMBL" id="JAKRRY010000042">
    <property type="protein sequence ID" value="MCW8348597.1"/>
    <property type="molecule type" value="Genomic_DNA"/>
</dbReference>